<sequence>MTKIFYGLPIWLVQTGPVNIEVVINVEFSGNSKVVIDSASFKQLMDMEDEN</sequence>
<protein>
    <submittedName>
        <fullName evidence="1">Uncharacterized protein</fullName>
    </submittedName>
</protein>
<evidence type="ECO:0000313" key="2">
    <source>
        <dbReference type="Proteomes" id="UP001209074"/>
    </source>
</evidence>
<dbReference type="Proteomes" id="UP001209074">
    <property type="component" value="Unassembled WGS sequence"/>
</dbReference>
<organism evidence="1 2">
    <name type="scientific">Segatella copri</name>
    <dbReference type="NCBI Taxonomy" id="165179"/>
    <lineage>
        <taxon>Bacteria</taxon>
        <taxon>Pseudomonadati</taxon>
        <taxon>Bacteroidota</taxon>
        <taxon>Bacteroidia</taxon>
        <taxon>Bacteroidales</taxon>
        <taxon>Prevotellaceae</taxon>
        <taxon>Segatella</taxon>
    </lineage>
</organism>
<gene>
    <name evidence="1" type="ORF">ONT05_11200</name>
</gene>
<comment type="caution">
    <text evidence="1">The sequence shown here is derived from an EMBL/GenBank/DDBJ whole genome shotgun (WGS) entry which is preliminary data.</text>
</comment>
<reference evidence="1" key="1">
    <citation type="submission" date="2022-11" db="EMBL/GenBank/DDBJ databases">
        <title>Genomic repertoires linked with pathogenic potency of arthritogenic Prevotella copri isolated from the gut of rheumatoid arthritis patients.</title>
        <authorList>
            <person name="Nii T."/>
            <person name="Maeda Y."/>
            <person name="Motooka D."/>
            <person name="Naito M."/>
            <person name="Matsumoto Y."/>
            <person name="Ogawa T."/>
            <person name="Oguro-Igashira E."/>
            <person name="Kishikawa T."/>
            <person name="Yamashita M."/>
            <person name="Koizumi S."/>
            <person name="Kurakawa T."/>
            <person name="Okumura R."/>
            <person name="Kayama H."/>
            <person name="Murakami M."/>
            <person name="Sakaguchi T."/>
            <person name="Das B."/>
            <person name="Nakamura S."/>
            <person name="Okada Y."/>
            <person name="Kumanogoh A."/>
            <person name="Takeda K."/>
        </authorList>
    </citation>
    <scope>NUCLEOTIDE SEQUENCE</scope>
    <source>
        <strain evidence="1">N016-13</strain>
    </source>
</reference>
<proteinExistence type="predicted"/>
<dbReference type="AlphaFoldDB" id="A0AAW5U3G5"/>
<name>A0AAW5U3G5_9BACT</name>
<evidence type="ECO:0000313" key="1">
    <source>
        <dbReference type="EMBL" id="MCW4094108.1"/>
    </source>
</evidence>
<dbReference type="RefSeq" id="WP_153088452.1">
    <property type="nucleotide sequence ID" value="NZ_JAPDUQ010000001.1"/>
</dbReference>
<accession>A0AAW5U3G5</accession>
<dbReference type="EMBL" id="JAPDUS010000021">
    <property type="protein sequence ID" value="MCW4094108.1"/>
    <property type="molecule type" value="Genomic_DNA"/>
</dbReference>